<dbReference type="AlphaFoldDB" id="A0A4Y7QMI3"/>
<evidence type="ECO:0000313" key="5">
    <source>
        <dbReference type="EMBL" id="TDL28863.1"/>
    </source>
</evidence>
<sequence length="1009" mass="112868">MYFPTSAARQLSTVPLLPHLPPEPTIAIKPSHNKSLFCTLTRNGLAVWKVRPSAVLAYLSRTPTSLAEHGENASVYWAPDGKRIVIKTTLSFLVLVAVEYRRSPSDLPYQTPLLPSSAQRHFHPGPGEAQQLLPVSLSFEGVILVEGTLLSVSPRRHYILLSTKNPPAIQRIPWPSVENEDVDGRSQSKSWLGHDTWILNDTEFPWLIDPKVTVAGISYSRLTGVETWITSDGRAYFVQLHEMLAKEGSASDVQSSGGHTVELNPETDSEGETIIQWEGICIHDLESPRWMQKRRTPGDGEVDDLQVKYDESRRAVHVAINSRFSLIATGTYGGSVELVNFPTFEGRSPTAEALEIPSTYGQRKTGPVSVMEWSSDGYVLAVGWEHGWAVWSAGGRCLAWGFGVDNEVALDRFQDSFMFGIQDLFWVQGNFEIIALSRSSPDTLDGQLFVIPFAKSAFTEQQTPDNTRYAFLQMDDRLLVYRGADQPDMSVINPESDVWQHVKIPLDYLATNWPIKYSAISLDGRLIAVAGRKGLTHYSTTSGRWKLFEDRIQEQAFTVKGGLLWFHHVLIAAVDLSKSYQIRLYSRDLELSNQNVLHREVISSPVITLSLVDNSLLVYSAENTLSHYLIVPTSDKIQLHLCGSISFNGIITVPSVVRGLSWMIPNAQKQMGDPVDDLAVATVLMMVGGKLVLLRPRKSADQEVKYDMQILSDRIEFCWIHLRGIGTLENSLWGYDGRGIRVWLNALNIDSNNSLEDRETHESVQESVNIPLDFYPLSALMDKGIIIGVEHETATRQTLPFVLFRHSTSSHLFLHHILQCHLEANEVKQAVSFASHYEDLVYFSHALEILLHTVVESEADMSSSDDVAGGNTGVLPSVIEFLDHFDACLEVVVGCARKTEMARWKRLFDVVGSPKVLFETCLASNQLKTAGSYLLVLHNLEQLDEGNRQAIRLLNRAVELHEWQFCRELLRFLHSVDETGLALRDALLETNFIPAQGRPTLTNGDSGHQ</sequence>
<dbReference type="STRING" id="50990.A0A4Y7QMI3"/>
<gene>
    <name evidence="5" type="ORF">BD410DRAFT_249418</name>
</gene>
<dbReference type="GO" id="GO:0000139">
    <property type="term" value="C:Golgi membrane"/>
    <property type="evidence" value="ECO:0007669"/>
    <property type="project" value="TreeGrafter"/>
</dbReference>
<dbReference type="InterPro" id="IPR040096">
    <property type="entry name" value="Ric1"/>
</dbReference>
<dbReference type="Gene3D" id="2.130.10.10">
    <property type="entry name" value="YVTN repeat-like/Quinoprotein amine dehydrogenase"/>
    <property type="match status" value="1"/>
</dbReference>
<organism evidence="5 6">
    <name type="scientific">Rickenella mellea</name>
    <dbReference type="NCBI Taxonomy" id="50990"/>
    <lineage>
        <taxon>Eukaryota</taxon>
        <taxon>Fungi</taxon>
        <taxon>Dikarya</taxon>
        <taxon>Basidiomycota</taxon>
        <taxon>Agaricomycotina</taxon>
        <taxon>Agaricomycetes</taxon>
        <taxon>Hymenochaetales</taxon>
        <taxon>Rickenellaceae</taxon>
        <taxon>Rickenella</taxon>
    </lineage>
</organism>
<feature type="domain" description="RIC1 C-terminal alpha solenoid region" evidence="4">
    <location>
        <begin position="815"/>
        <end position="990"/>
    </location>
</feature>
<dbReference type="EMBL" id="ML170157">
    <property type="protein sequence ID" value="TDL28863.1"/>
    <property type="molecule type" value="Genomic_DNA"/>
</dbReference>
<dbReference type="GO" id="GO:0034066">
    <property type="term" value="C:Ric1-Rgp1 guanyl-nucleotide exchange factor complex"/>
    <property type="evidence" value="ECO:0007669"/>
    <property type="project" value="InterPro"/>
</dbReference>
<dbReference type="InterPro" id="IPR015943">
    <property type="entry name" value="WD40/YVTN_repeat-like_dom_sf"/>
</dbReference>
<dbReference type="Pfam" id="PF25440">
    <property type="entry name" value="Beta-prop_RIC1_2nd"/>
    <property type="match status" value="1"/>
</dbReference>
<feature type="region of interest" description="Disordered" evidence="3">
    <location>
        <begin position="249"/>
        <end position="269"/>
    </location>
</feature>
<evidence type="ECO:0000259" key="4">
    <source>
        <dbReference type="Pfam" id="PF07064"/>
    </source>
</evidence>
<evidence type="ECO:0000256" key="2">
    <source>
        <dbReference type="ARBA" id="ARBA00023136"/>
    </source>
</evidence>
<dbReference type="OrthoDB" id="67540at2759"/>
<dbReference type="GO" id="GO:0042147">
    <property type="term" value="P:retrograde transport, endosome to Golgi"/>
    <property type="evidence" value="ECO:0007669"/>
    <property type="project" value="TreeGrafter"/>
</dbReference>
<keyword evidence="2" id="KW-0472">Membrane</keyword>
<dbReference type="VEuPathDB" id="FungiDB:BD410DRAFT_249418"/>
<dbReference type="PANTHER" id="PTHR22746">
    <property type="entry name" value="RAB6A-GEF COMPLEX PARTNER PROTEIN 1"/>
    <property type="match status" value="1"/>
</dbReference>
<accession>A0A4Y7QMI3</accession>
<dbReference type="GO" id="GO:0005829">
    <property type="term" value="C:cytosol"/>
    <property type="evidence" value="ECO:0007669"/>
    <property type="project" value="TreeGrafter"/>
</dbReference>
<protein>
    <submittedName>
        <fullName evidence="5">RIC1-domain-containing protein</fullName>
    </submittedName>
</protein>
<dbReference type="PANTHER" id="PTHR22746:SF10">
    <property type="entry name" value="GUANINE NUCLEOTIDE EXCHANGE FACTOR SUBUNIT RIC1"/>
    <property type="match status" value="1"/>
</dbReference>
<proteinExistence type="predicted"/>
<dbReference type="Pfam" id="PF07064">
    <property type="entry name" value="RIC1"/>
    <property type="match status" value="1"/>
</dbReference>
<evidence type="ECO:0000256" key="1">
    <source>
        <dbReference type="ARBA" id="ARBA00004370"/>
    </source>
</evidence>
<evidence type="ECO:0000313" key="6">
    <source>
        <dbReference type="Proteomes" id="UP000294933"/>
    </source>
</evidence>
<reference evidence="5 6" key="1">
    <citation type="submission" date="2018-06" db="EMBL/GenBank/DDBJ databases">
        <title>A transcriptomic atlas of mushroom development highlights an independent origin of complex multicellularity.</title>
        <authorList>
            <consortium name="DOE Joint Genome Institute"/>
            <person name="Krizsan K."/>
            <person name="Almasi E."/>
            <person name="Merenyi Z."/>
            <person name="Sahu N."/>
            <person name="Viragh M."/>
            <person name="Koszo T."/>
            <person name="Mondo S."/>
            <person name="Kiss B."/>
            <person name="Balint B."/>
            <person name="Kues U."/>
            <person name="Barry K."/>
            <person name="Hegedus J.C."/>
            <person name="Henrissat B."/>
            <person name="Johnson J."/>
            <person name="Lipzen A."/>
            <person name="Ohm R."/>
            <person name="Nagy I."/>
            <person name="Pangilinan J."/>
            <person name="Yan J."/>
            <person name="Xiong Y."/>
            <person name="Grigoriev I.V."/>
            <person name="Hibbett D.S."/>
            <person name="Nagy L.G."/>
        </authorList>
    </citation>
    <scope>NUCLEOTIDE SEQUENCE [LARGE SCALE GENOMIC DNA]</scope>
    <source>
        <strain evidence="5 6">SZMC22713</strain>
    </source>
</reference>
<dbReference type="GO" id="GO:0006886">
    <property type="term" value="P:intracellular protein transport"/>
    <property type="evidence" value="ECO:0007669"/>
    <property type="project" value="InterPro"/>
</dbReference>
<evidence type="ECO:0000256" key="3">
    <source>
        <dbReference type="SAM" id="MobiDB-lite"/>
    </source>
</evidence>
<dbReference type="SUPFAM" id="SSF82171">
    <property type="entry name" value="DPP6 N-terminal domain-like"/>
    <property type="match status" value="1"/>
</dbReference>
<name>A0A4Y7QMI3_9AGAM</name>
<dbReference type="InterPro" id="IPR009771">
    <property type="entry name" value="RIC1_C"/>
</dbReference>
<dbReference type="Proteomes" id="UP000294933">
    <property type="component" value="Unassembled WGS sequence"/>
</dbReference>
<keyword evidence="6" id="KW-1185">Reference proteome</keyword>
<comment type="subcellular location">
    <subcellularLocation>
        <location evidence="1">Membrane</location>
    </subcellularLocation>
</comment>